<keyword evidence="6" id="KW-1185">Reference proteome</keyword>
<dbReference type="Proteomes" id="UP000185696">
    <property type="component" value="Unassembled WGS sequence"/>
</dbReference>
<evidence type="ECO:0000313" key="6">
    <source>
        <dbReference type="Proteomes" id="UP000185696"/>
    </source>
</evidence>
<accession>A0A7Z0WE04</accession>
<comment type="caution">
    <text evidence="5">The sequence shown here is derived from an EMBL/GenBank/DDBJ whole genome shotgun (WGS) entry which is preliminary data.</text>
</comment>
<keyword evidence="3" id="KW-0804">Transcription</keyword>
<dbReference type="InterPro" id="IPR000524">
    <property type="entry name" value="Tscrpt_reg_HTH_GntR"/>
</dbReference>
<keyword evidence="2" id="KW-0238">DNA-binding</keyword>
<dbReference type="CDD" id="cd07377">
    <property type="entry name" value="WHTH_GntR"/>
    <property type="match status" value="1"/>
</dbReference>
<gene>
    <name evidence="5" type="ORF">BLA60_37550</name>
</gene>
<dbReference type="Pfam" id="PF00392">
    <property type="entry name" value="GntR"/>
    <property type="match status" value="1"/>
</dbReference>
<dbReference type="InterPro" id="IPR036388">
    <property type="entry name" value="WH-like_DNA-bd_sf"/>
</dbReference>
<reference evidence="5 6" key="1">
    <citation type="submission" date="2016-12" db="EMBL/GenBank/DDBJ databases">
        <title>The draft genome sequence of Actinophytocola xinjiangensis.</title>
        <authorList>
            <person name="Wang W."/>
            <person name="Yuan L."/>
        </authorList>
    </citation>
    <scope>NUCLEOTIDE SEQUENCE [LARGE SCALE GENOMIC DNA]</scope>
    <source>
        <strain evidence="5 6">CGMCC 4.4663</strain>
    </source>
</reference>
<dbReference type="SUPFAM" id="SSF48008">
    <property type="entry name" value="GntR ligand-binding domain-like"/>
    <property type="match status" value="1"/>
</dbReference>
<keyword evidence="1" id="KW-0805">Transcription regulation</keyword>
<protein>
    <recommendedName>
        <fullName evidence="4">HTH gntR-type domain-containing protein</fullName>
    </recommendedName>
</protein>
<evidence type="ECO:0000256" key="2">
    <source>
        <dbReference type="ARBA" id="ARBA00023125"/>
    </source>
</evidence>
<feature type="domain" description="HTH gntR-type" evidence="4">
    <location>
        <begin position="19"/>
        <end position="86"/>
    </location>
</feature>
<dbReference type="Gene3D" id="1.10.10.10">
    <property type="entry name" value="Winged helix-like DNA-binding domain superfamily/Winged helix DNA-binding domain"/>
    <property type="match status" value="1"/>
</dbReference>
<dbReference type="PRINTS" id="PR00035">
    <property type="entry name" value="HTHGNTR"/>
</dbReference>
<dbReference type="InterPro" id="IPR011711">
    <property type="entry name" value="GntR_C"/>
</dbReference>
<dbReference type="GO" id="GO:0003677">
    <property type="term" value="F:DNA binding"/>
    <property type="evidence" value="ECO:0007669"/>
    <property type="project" value="UniProtKB-KW"/>
</dbReference>
<dbReference type="RefSeq" id="WP_075137908.1">
    <property type="nucleotide sequence ID" value="NZ_MSIF01000033.1"/>
</dbReference>
<evidence type="ECO:0000313" key="5">
    <source>
        <dbReference type="EMBL" id="OLF05151.1"/>
    </source>
</evidence>
<dbReference type="InterPro" id="IPR008920">
    <property type="entry name" value="TF_FadR/GntR_C"/>
</dbReference>
<dbReference type="AlphaFoldDB" id="A0A7Z0WE04"/>
<dbReference type="Gene3D" id="1.20.120.530">
    <property type="entry name" value="GntR ligand-binding domain-like"/>
    <property type="match status" value="1"/>
</dbReference>
<dbReference type="PANTHER" id="PTHR43537:SF45">
    <property type="entry name" value="GNTR FAMILY REGULATORY PROTEIN"/>
    <property type="match status" value="1"/>
</dbReference>
<evidence type="ECO:0000256" key="1">
    <source>
        <dbReference type="ARBA" id="ARBA00023015"/>
    </source>
</evidence>
<proteinExistence type="predicted"/>
<dbReference type="PROSITE" id="PS50949">
    <property type="entry name" value="HTH_GNTR"/>
    <property type="match status" value="1"/>
</dbReference>
<dbReference type="SMART" id="SM00895">
    <property type="entry name" value="FCD"/>
    <property type="match status" value="1"/>
</dbReference>
<evidence type="ECO:0000256" key="3">
    <source>
        <dbReference type="ARBA" id="ARBA00023163"/>
    </source>
</evidence>
<dbReference type="InterPro" id="IPR036390">
    <property type="entry name" value="WH_DNA-bd_sf"/>
</dbReference>
<dbReference type="Pfam" id="PF07729">
    <property type="entry name" value="FCD"/>
    <property type="match status" value="1"/>
</dbReference>
<dbReference type="SUPFAM" id="SSF46785">
    <property type="entry name" value="Winged helix' DNA-binding domain"/>
    <property type="match status" value="1"/>
</dbReference>
<name>A0A7Z0WE04_9PSEU</name>
<organism evidence="5 6">
    <name type="scientific">Actinophytocola xinjiangensis</name>
    <dbReference type="NCBI Taxonomy" id="485602"/>
    <lineage>
        <taxon>Bacteria</taxon>
        <taxon>Bacillati</taxon>
        <taxon>Actinomycetota</taxon>
        <taxon>Actinomycetes</taxon>
        <taxon>Pseudonocardiales</taxon>
        <taxon>Pseudonocardiaceae</taxon>
    </lineage>
</organism>
<sequence>MDATTSIDDGAGSVRLERATLGSQIADVIRREIIFGRLKPGERLGQRDLCERFGTSRMPVRDALRQLMYEGFVASDGGRHLVVLRMRREDIRDTYEIEGMLHGLATRRVATNATPAQQAELRDFHERMLVAPDQLAVMADLNWRFHRRINQLADSQKLIAALRALALQIPRDYLVEFPEWATRANTEHAEILDAVRRRRGPKAESLMRDHVLAAGEDLIRFLESSGVDLD</sequence>
<dbReference type="GO" id="GO:0003700">
    <property type="term" value="F:DNA-binding transcription factor activity"/>
    <property type="evidence" value="ECO:0007669"/>
    <property type="project" value="InterPro"/>
</dbReference>
<evidence type="ECO:0000259" key="4">
    <source>
        <dbReference type="PROSITE" id="PS50949"/>
    </source>
</evidence>
<dbReference type="EMBL" id="MSIF01000033">
    <property type="protein sequence ID" value="OLF05151.1"/>
    <property type="molecule type" value="Genomic_DNA"/>
</dbReference>
<dbReference type="SMART" id="SM00345">
    <property type="entry name" value="HTH_GNTR"/>
    <property type="match status" value="1"/>
</dbReference>
<dbReference type="PANTHER" id="PTHR43537">
    <property type="entry name" value="TRANSCRIPTIONAL REGULATOR, GNTR FAMILY"/>
    <property type="match status" value="1"/>
</dbReference>